<reference evidence="1" key="1">
    <citation type="submission" date="2020-05" db="EMBL/GenBank/DDBJ databases">
        <title>Large-scale comparative analyses of tick genomes elucidate their genetic diversity and vector capacities.</title>
        <authorList>
            <person name="Jia N."/>
            <person name="Wang J."/>
            <person name="Shi W."/>
            <person name="Du L."/>
            <person name="Sun Y."/>
            <person name="Zhan W."/>
            <person name="Jiang J."/>
            <person name="Wang Q."/>
            <person name="Zhang B."/>
            <person name="Ji P."/>
            <person name="Sakyi L.B."/>
            <person name="Cui X."/>
            <person name="Yuan T."/>
            <person name="Jiang B."/>
            <person name="Yang W."/>
            <person name="Lam T.T.-Y."/>
            <person name="Chang Q."/>
            <person name="Ding S."/>
            <person name="Wang X."/>
            <person name="Zhu J."/>
            <person name="Ruan X."/>
            <person name="Zhao L."/>
            <person name="Wei J."/>
            <person name="Que T."/>
            <person name="Du C."/>
            <person name="Cheng J."/>
            <person name="Dai P."/>
            <person name="Han X."/>
            <person name="Huang E."/>
            <person name="Gao Y."/>
            <person name="Liu J."/>
            <person name="Shao H."/>
            <person name="Ye R."/>
            <person name="Li L."/>
            <person name="Wei W."/>
            <person name="Wang X."/>
            <person name="Wang C."/>
            <person name="Yang T."/>
            <person name="Huo Q."/>
            <person name="Li W."/>
            <person name="Guo W."/>
            <person name="Chen H."/>
            <person name="Zhou L."/>
            <person name="Ni X."/>
            <person name="Tian J."/>
            <person name="Zhou Y."/>
            <person name="Sheng Y."/>
            <person name="Liu T."/>
            <person name="Pan Y."/>
            <person name="Xia L."/>
            <person name="Li J."/>
            <person name="Zhao F."/>
            <person name="Cao W."/>
        </authorList>
    </citation>
    <scope>NUCLEOTIDE SEQUENCE</scope>
    <source>
        <strain evidence="1">Hyas-2018</strain>
    </source>
</reference>
<organism evidence="1 2">
    <name type="scientific">Hyalomma asiaticum</name>
    <name type="common">Tick</name>
    <dbReference type="NCBI Taxonomy" id="266040"/>
    <lineage>
        <taxon>Eukaryota</taxon>
        <taxon>Metazoa</taxon>
        <taxon>Ecdysozoa</taxon>
        <taxon>Arthropoda</taxon>
        <taxon>Chelicerata</taxon>
        <taxon>Arachnida</taxon>
        <taxon>Acari</taxon>
        <taxon>Parasitiformes</taxon>
        <taxon>Ixodida</taxon>
        <taxon>Ixodoidea</taxon>
        <taxon>Ixodidae</taxon>
        <taxon>Hyalomminae</taxon>
        <taxon>Hyalomma</taxon>
    </lineage>
</organism>
<protein>
    <submittedName>
        <fullName evidence="1">Uncharacterized protein</fullName>
    </submittedName>
</protein>
<accession>A0ACB7RXU2</accession>
<dbReference type="EMBL" id="CM023487">
    <property type="protein sequence ID" value="KAH6926639.1"/>
    <property type="molecule type" value="Genomic_DNA"/>
</dbReference>
<evidence type="ECO:0000313" key="1">
    <source>
        <dbReference type="EMBL" id="KAH6926639.1"/>
    </source>
</evidence>
<keyword evidence="2" id="KW-1185">Reference proteome</keyword>
<name>A0ACB7RXU2_HYAAI</name>
<gene>
    <name evidence="1" type="ORF">HPB50_020838</name>
</gene>
<comment type="caution">
    <text evidence="1">The sequence shown here is derived from an EMBL/GenBank/DDBJ whole genome shotgun (WGS) entry which is preliminary data.</text>
</comment>
<dbReference type="Proteomes" id="UP000821845">
    <property type="component" value="Chromosome 7"/>
</dbReference>
<evidence type="ECO:0000313" key="2">
    <source>
        <dbReference type="Proteomes" id="UP000821845"/>
    </source>
</evidence>
<proteinExistence type="predicted"/>
<sequence length="169" mass="19088">MASQDIRLTVARRPMSPLLYILYVSSLERRQQDSVKLKPWFWLHHKNSGIHENRHLPSLTFADGIVFMAESTQEMQALLDICQSEITCLGLCFKVKKTALLRLAGECTKEGAVTLGDAKVSSCTEYKYLGIKLSALTDTYSLHEAKTCEAGMQAQCILQHRCLWGCNQY</sequence>